<evidence type="ECO:0000313" key="2">
    <source>
        <dbReference type="Proteomes" id="UP000492820"/>
    </source>
</evidence>
<reference evidence="1 2" key="1">
    <citation type="journal article" date="2013" name="Nature">
        <title>The genomes of four tapeworm species reveal adaptations to parasitism.</title>
        <authorList>
            <person name="Tsai I.J."/>
            <person name="Zarowiecki M."/>
            <person name="Holroyd N."/>
            <person name="Garciarrubio A."/>
            <person name="Sanchez-Flores A."/>
            <person name="Brooks K.L."/>
            <person name="Tracey A."/>
            <person name="Bobes R.J."/>
            <person name="Fragoso G."/>
            <person name="Sciutto E."/>
            <person name="Aslett M."/>
            <person name="Beasley H."/>
            <person name="Bennett H.M."/>
            <person name="Cai J."/>
            <person name="Camicia F."/>
            <person name="Clark R."/>
            <person name="Cucher M."/>
            <person name="De Silva N."/>
            <person name="Day T.A."/>
            <person name="Deplazes P."/>
            <person name="Estrada K."/>
            <person name="Fernandez C."/>
            <person name="Holland P.W."/>
            <person name="Hou J."/>
            <person name="Hu S."/>
            <person name="Huckvale T."/>
            <person name="Hung S.S."/>
            <person name="Kamenetzky L."/>
            <person name="Keane J.A."/>
            <person name="Kiss F."/>
            <person name="Koziol U."/>
            <person name="Lambert O."/>
            <person name="Liu K."/>
            <person name="Luo X."/>
            <person name="Luo Y."/>
            <person name="Macchiaroli N."/>
            <person name="Nichol S."/>
            <person name="Paps J."/>
            <person name="Parkinson J."/>
            <person name="Pouchkina-Stantcheva N."/>
            <person name="Riddiford N."/>
            <person name="Rosenzvit M."/>
            <person name="Salinas G."/>
            <person name="Wasmuth J.D."/>
            <person name="Zamanian M."/>
            <person name="Zheng Y."/>
            <person name="Cai X."/>
            <person name="Soberon X."/>
            <person name="Olson P.D."/>
            <person name="Laclette J.P."/>
            <person name="Brehm K."/>
            <person name="Berriman M."/>
            <person name="Garciarrubio A."/>
            <person name="Bobes R.J."/>
            <person name="Fragoso G."/>
            <person name="Sanchez-Flores A."/>
            <person name="Estrada K."/>
            <person name="Cevallos M.A."/>
            <person name="Morett E."/>
            <person name="Gonzalez V."/>
            <person name="Portillo T."/>
            <person name="Ochoa-Leyva A."/>
            <person name="Jose M.V."/>
            <person name="Sciutto E."/>
            <person name="Landa A."/>
            <person name="Jimenez L."/>
            <person name="Valdes V."/>
            <person name="Carrero J.C."/>
            <person name="Larralde C."/>
            <person name="Morales-Montor J."/>
            <person name="Limon-Lason J."/>
            <person name="Soberon X."/>
            <person name="Laclette J.P."/>
        </authorList>
    </citation>
    <scope>NUCLEOTIDE SEQUENCE [LARGE SCALE GENOMIC DNA]</scope>
</reference>
<organism evidence="1">
    <name type="scientific">Echinococcus granulosus</name>
    <name type="common">Hydatid tapeworm</name>
    <dbReference type="NCBI Taxonomy" id="6210"/>
    <lineage>
        <taxon>Eukaryota</taxon>
        <taxon>Metazoa</taxon>
        <taxon>Spiralia</taxon>
        <taxon>Lophotrochozoa</taxon>
        <taxon>Platyhelminthes</taxon>
        <taxon>Cestoda</taxon>
        <taxon>Eucestoda</taxon>
        <taxon>Cyclophyllidea</taxon>
        <taxon>Taeniidae</taxon>
        <taxon>Echinococcus</taxon>
        <taxon>Echinococcus granulosus group</taxon>
    </lineage>
</organism>
<dbReference type="AlphaFoldDB" id="A0A068WIR3"/>
<protein>
    <submittedName>
        <fullName evidence="1 3">Expressed protein</fullName>
    </submittedName>
</protein>
<name>A0A068WIR3_ECHGR</name>
<proteinExistence type="predicted"/>
<evidence type="ECO:0000313" key="3">
    <source>
        <dbReference type="WBParaSite" id="EgrG_000607700"/>
    </source>
</evidence>
<dbReference type="Proteomes" id="UP000492820">
    <property type="component" value="Unassembled WGS sequence"/>
</dbReference>
<gene>
    <name evidence="1" type="ORF">EgrG_000607700</name>
</gene>
<accession>A0A068WIR3</accession>
<evidence type="ECO:0000313" key="1">
    <source>
        <dbReference type="EMBL" id="CDS18312.1"/>
    </source>
</evidence>
<dbReference type="EMBL" id="LK028578">
    <property type="protein sequence ID" value="CDS18312.1"/>
    <property type="molecule type" value="Genomic_DNA"/>
</dbReference>
<dbReference type="WBParaSite" id="EgrG_000607700">
    <property type="protein sequence ID" value="EgrG_000607700"/>
    <property type="gene ID" value="EgrG_000607700"/>
</dbReference>
<sequence length="55" mass="6223">MNDVRWDKMMQLGRLVYTGGHLTPHSASGREGREREEEQLAQLIGLQIEIDKGGD</sequence>
<reference evidence="1" key="2">
    <citation type="submission" date="2014-06" db="EMBL/GenBank/DDBJ databases">
        <authorList>
            <person name="Aslett M."/>
        </authorList>
    </citation>
    <scope>NUCLEOTIDE SEQUENCE</scope>
</reference>
<reference evidence="3" key="3">
    <citation type="submission" date="2020-10" db="UniProtKB">
        <authorList>
            <consortium name="WormBaseParasite"/>
        </authorList>
    </citation>
    <scope>IDENTIFICATION</scope>
</reference>